<gene>
    <name evidence="1" type="ORF">SJI18_19150</name>
</gene>
<dbReference type="PANTHER" id="PTHR48100:SF59">
    <property type="entry name" value="ADENOSYLCOBALAMIN_ALPHA-RIBAZOLE PHOSPHATASE"/>
    <property type="match status" value="1"/>
</dbReference>
<sequence>MSIFLLRHGETDWNTIDRCQGHTDIPLNETGKKKIEQVAFMFKRSIGDINYIVSSPLSRASESALIFSNSIGYKGAIIIDELFIERFFGLAEGLLGEEIKFKFPNLDVPEMEPEKNVFSRAIQGLNYYDSIYSDVNILIVTHGAVLKTLVDNQPTYCGADINVVKSVPGGLFKLDLRNGEYQIKEIKTL</sequence>
<evidence type="ECO:0000313" key="2">
    <source>
        <dbReference type="Proteomes" id="UP001498469"/>
    </source>
</evidence>
<keyword evidence="1" id="KW-0378">Hydrolase</keyword>
<dbReference type="GO" id="GO:0016787">
    <property type="term" value="F:hydrolase activity"/>
    <property type="evidence" value="ECO:0007669"/>
    <property type="project" value="UniProtKB-KW"/>
</dbReference>
<organism evidence="1 2">
    <name type="scientific">Clostridium frigoriphilum</name>
    <dbReference type="NCBI Taxonomy" id="443253"/>
    <lineage>
        <taxon>Bacteria</taxon>
        <taxon>Bacillati</taxon>
        <taxon>Bacillota</taxon>
        <taxon>Clostridia</taxon>
        <taxon>Eubacteriales</taxon>
        <taxon>Clostridiaceae</taxon>
        <taxon>Clostridium</taxon>
    </lineage>
</organism>
<reference evidence="1 2" key="1">
    <citation type="submission" date="2023-11" db="EMBL/GenBank/DDBJ databases">
        <title>Draft genome sequence of a psychrophilic Clostridium strain from permafrost water brine.</title>
        <authorList>
            <person name="Shcherbakova V.A."/>
            <person name="Trubitsyn V.E."/>
            <person name="Zakharyuk A.G."/>
        </authorList>
    </citation>
    <scope>NUCLEOTIDE SEQUENCE [LARGE SCALE GENOMIC DNA]</scope>
    <source>
        <strain evidence="1 2">14F</strain>
    </source>
</reference>
<evidence type="ECO:0000313" key="1">
    <source>
        <dbReference type="EMBL" id="MEF2114419.1"/>
    </source>
</evidence>
<dbReference type="InterPro" id="IPR013078">
    <property type="entry name" value="His_Pase_superF_clade-1"/>
</dbReference>
<dbReference type="RefSeq" id="WP_216253182.1">
    <property type="nucleotide sequence ID" value="NZ_JAZHFS010000023.1"/>
</dbReference>
<dbReference type="InterPro" id="IPR050275">
    <property type="entry name" value="PGM_Phosphatase"/>
</dbReference>
<dbReference type="EMBL" id="JAZHFS010000023">
    <property type="protein sequence ID" value="MEF2114419.1"/>
    <property type="molecule type" value="Genomic_DNA"/>
</dbReference>
<name>A0ABU7UTV6_9CLOT</name>
<proteinExistence type="predicted"/>
<dbReference type="InterPro" id="IPR001345">
    <property type="entry name" value="PG/BPGM_mutase_AS"/>
</dbReference>
<dbReference type="PROSITE" id="PS00175">
    <property type="entry name" value="PG_MUTASE"/>
    <property type="match status" value="1"/>
</dbReference>
<comment type="caution">
    <text evidence="1">The sequence shown here is derived from an EMBL/GenBank/DDBJ whole genome shotgun (WGS) entry which is preliminary data.</text>
</comment>
<protein>
    <submittedName>
        <fullName evidence="1">Histidine phosphatase family protein</fullName>
        <ecNumber evidence="1">3.1.3.-</ecNumber>
    </submittedName>
</protein>
<accession>A0ABU7UTV6</accession>
<dbReference type="EC" id="3.1.3.-" evidence="1"/>
<dbReference type="CDD" id="cd07067">
    <property type="entry name" value="HP_PGM_like"/>
    <property type="match status" value="1"/>
</dbReference>
<dbReference type="Proteomes" id="UP001498469">
    <property type="component" value="Unassembled WGS sequence"/>
</dbReference>
<keyword evidence="2" id="KW-1185">Reference proteome</keyword>
<dbReference type="PANTHER" id="PTHR48100">
    <property type="entry name" value="BROAD-SPECIFICITY PHOSPHATASE YOR283W-RELATED"/>
    <property type="match status" value="1"/>
</dbReference>
<dbReference type="SMART" id="SM00855">
    <property type="entry name" value="PGAM"/>
    <property type="match status" value="1"/>
</dbReference>
<dbReference type="Pfam" id="PF00300">
    <property type="entry name" value="His_Phos_1"/>
    <property type="match status" value="1"/>
</dbReference>